<sequence>MLGNRAPRSPANVTRGGSSVRAIAHARTVASALSFFFFFLRQIPHATLRFLLVKRTRAVPVPRSKASGLLGARRVIPFLPYITRATPAPPPLQRPAPSERQPPPPEQLRFQLLFRAVFCWGDRVRRRDEQQQARRGRSGGDVRGGGGRRAVRGVVVGVRRRVGRRWGRGGPVLGGRRGGGGGVGPDGAPPVRAAAAAAVELGQHLRHVVHDGAAPSQERVVQVLRGEVPVVRVHVGGEVPGGSAQEGEAIQVEDQVVQQLRRAGRDRQDAVVEFLRESEHDGGGRIQGSPDPCKQERLPSVVATL</sequence>
<evidence type="ECO:0000313" key="2">
    <source>
        <dbReference type="EnsemblPlants" id="ORUFI05G24730.1"/>
    </source>
</evidence>
<dbReference type="HOGENOM" id="CLU_1047224_0_0_1"/>
<keyword evidence="3" id="KW-1185">Reference proteome</keyword>
<feature type="compositionally biased region" description="Pro residues" evidence="1">
    <location>
        <begin position="87"/>
        <end position="105"/>
    </location>
</feature>
<proteinExistence type="predicted"/>
<feature type="region of interest" description="Disordered" evidence="1">
    <location>
        <begin position="276"/>
        <end position="305"/>
    </location>
</feature>
<dbReference type="OMA" id="CKQERLP"/>
<evidence type="ECO:0000313" key="3">
    <source>
        <dbReference type="Proteomes" id="UP000008022"/>
    </source>
</evidence>
<feature type="region of interest" description="Disordered" evidence="1">
    <location>
        <begin position="86"/>
        <end position="105"/>
    </location>
</feature>
<feature type="compositionally biased region" description="Gly residues" evidence="1">
    <location>
        <begin position="139"/>
        <end position="148"/>
    </location>
</feature>
<feature type="region of interest" description="Disordered" evidence="1">
    <location>
        <begin position="167"/>
        <end position="186"/>
    </location>
</feature>
<dbReference type="EnsemblPlants" id="ORUFI05G24730.1">
    <property type="protein sequence ID" value="ORUFI05G24730.1"/>
    <property type="gene ID" value="ORUFI05G24730"/>
</dbReference>
<feature type="compositionally biased region" description="Gly residues" evidence="1">
    <location>
        <begin position="168"/>
        <end position="185"/>
    </location>
</feature>
<dbReference type="AlphaFoldDB" id="A0A0E0PQ58"/>
<evidence type="ECO:0000256" key="1">
    <source>
        <dbReference type="SAM" id="MobiDB-lite"/>
    </source>
</evidence>
<name>A0A0E0PQ58_ORYRU</name>
<reference evidence="3" key="1">
    <citation type="submission" date="2013-06" db="EMBL/GenBank/DDBJ databases">
        <authorList>
            <person name="Zhao Q."/>
        </authorList>
    </citation>
    <scope>NUCLEOTIDE SEQUENCE</scope>
    <source>
        <strain evidence="3">cv. W1943</strain>
    </source>
</reference>
<protein>
    <submittedName>
        <fullName evidence="2">Uncharacterized protein</fullName>
    </submittedName>
</protein>
<dbReference type="Gramene" id="ORUFI05G24730.1">
    <property type="protein sequence ID" value="ORUFI05G24730.1"/>
    <property type="gene ID" value="ORUFI05G24730"/>
</dbReference>
<accession>A0A0E0PQ58</accession>
<feature type="region of interest" description="Disordered" evidence="1">
    <location>
        <begin position="128"/>
        <end position="148"/>
    </location>
</feature>
<reference evidence="2" key="2">
    <citation type="submission" date="2015-06" db="UniProtKB">
        <authorList>
            <consortium name="EnsemblPlants"/>
        </authorList>
    </citation>
    <scope>IDENTIFICATION</scope>
</reference>
<organism evidence="2 3">
    <name type="scientific">Oryza rufipogon</name>
    <name type="common">Brownbeard rice</name>
    <name type="synonym">Asian wild rice</name>
    <dbReference type="NCBI Taxonomy" id="4529"/>
    <lineage>
        <taxon>Eukaryota</taxon>
        <taxon>Viridiplantae</taxon>
        <taxon>Streptophyta</taxon>
        <taxon>Embryophyta</taxon>
        <taxon>Tracheophyta</taxon>
        <taxon>Spermatophyta</taxon>
        <taxon>Magnoliopsida</taxon>
        <taxon>Liliopsida</taxon>
        <taxon>Poales</taxon>
        <taxon>Poaceae</taxon>
        <taxon>BOP clade</taxon>
        <taxon>Oryzoideae</taxon>
        <taxon>Oryzeae</taxon>
        <taxon>Oryzinae</taxon>
        <taxon>Oryza</taxon>
    </lineage>
</organism>
<dbReference type="Proteomes" id="UP000008022">
    <property type="component" value="Unassembled WGS sequence"/>
</dbReference>